<keyword evidence="2" id="KW-1185">Reference proteome</keyword>
<reference evidence="1 2" key="1">
    <citation type="journal article" date="2023" name="Sci. Data">
        <title>Genome assembly of the Korean intertidal mud-creeper Batillaria attramentaria.</title>
        <authorList>
            <person name="Patra A.K."/>
            <person name="Ho P.T."/>
            <person name="Jun S."/>
            <person name="Lee S.J."/>
            <person name="Kim Y."/>
            <person name="Won Y.J."/>
        </authorList>
    </citation>
    <scope>NUCLEOTIDE SEQUENCE [LARGE SCALE GENOMIC DNA]</scope>
    <source>
        <strain evidence="1">Wonlab-2016</strain>
    </source>
</reference>
<proteinExistence type="predicted"/>
<accession>A0ABD0JE41</accession>
<sequence>LHSCGHNLQAVTARNLAPKTRQTSLRTHPRLLVDDYLASGHGFRCARDDRGVRQSVTESSPLPEVTEPSTSMMISFDFFPAVSWACFRLHSRSACLCVWRHDANI</sequence>
<evidence type="ECO:0000313" key="1">
    <source>
        <dbReference type="EMBL" id="KAK7471738.1"/>
    </source>
</evidence>
<evidence type="ECO:0000313" key="2">
    <source>
        <dbReference type="Proteomes" id="UP001519460"/>
    </source>
</evidence>
<dbReference type="EMBL" id="JACVVK020000480">
    <property type="protein sequence ID" value="KAK7471738.1"/>
    <property type="molecule type" value="Genomic_DNA"/>
</dbReference>
<comment type="caution">
    <text evidence="1">The sequence shown here is derived from an EMBL/GenBank/DDBJ whole genome shotgun (WGS) entry which is preliminary data.</text>
</comment>
<dbReference type="Proteomes" id="UP001519460">
    <property type="component" value="Unassembled WGS sequence"/>
</dbReference>
<gene>
    <name evidence="1" type="ORF">BaRGS_00035620</name>
</gene>
<feature type="non-terminal residue" evidence="1">
    <location>
        <position position="1"/>
    </location>
</feature>
<protein>
    <submittedName>
        <fullName evidence="1">Uncharacterized protein</fullName>
    </submittedName>
</protein>
<name>A0ABD0JE41_9CAEN</name>
<organism evidence="1 2">
    <name type="scientific">Batillaria attramentaria</name>
    <dbReference type="NCBI Taxonomy" id="370345"/>
    <lineage>
        <taxon>Eukaryota</taxon>
        <taxon>Metazoa</taxon>
        <taxon>Spiralia</taxon>
        <taxon>Lophotrochozoa</taxon>
        <taxon>Mollusca</taxon>
        <taxon>Gastropoda</taxon>
        <taxon>Caenogastropoda</taxon>
        <taxon>Sorbeoconcha</taxon>
        <taxon>Cerithioidea</taxon>
        <taxon>Batillariidae</taxon>
        <taxon>Batillaria</taxon>
    </lineage>
</organism>
<dbReference type="AlphaFoldDB" id="A0ABD0JE41"/>